<evidence type="ECO:0000313" key="2">
    <source>
        <dbReference type="Proteomes" id="UP000249165"/>
    </source>
</evidence>
<dbReference type="EMBL" id="QLMG01000036">
    <property type="protein sequence ID" value="RAK13313.1"/>
    <property type="molecule type" value="Genomic_DNA"/>
</dbReference>
<keyword evidence="2" id="KW-1185">Reference proteome</keyword>
<accession>A0A327XXC9</accession>
<name>A0A327XXC9_9RHOB</name>
<proteinExistence type="predicted"/>
<dbReference type="OrthoDB" id="7866162at2"/>
<reference evidence="1 2" key="1">
    <citation type="submission" date="2018-06" db="EMBL/GenBank/DDBJ databases">
        <title>Genomic Encyclopedia of Archaeal and Bacterial Type Strains, Phase II (KMG-II): from individual species to whole genera.</title>
        <authorList>
            <person name="Goeker M."/>
        </authorList>
    </citation>
    <scope>NUCLEOTIDE SEQUENCE [LARGE SCALE GENOMIC DNA]</scope>
    <source>
        <strain evidence="1 2">DSM 22011</strain>
    </source>
</reference>
<sequence>MYLDKLFDKFVPVSCPPPGSVNVRIGNPVEGPGGRWIPCASAIAGGSYLSCVYEVGPGRRQVCSALPPTRCAEEALCQAVELAATAAA</sequence>
<evidence type="ECO:0000313" key="1">
    <source>
        <dbReference type="EMBL" id="RAK13313.1"/>
    </source>
</evidence>
<gene>
    <name evidence="1" type="ORF">ATI53_103615</name>
</gene>
<dbReference type="AlphaFoldDB" id="A0A327XXC9"/>
<dbReference type="RefSeq" id="WP_009506412.1">
    <property type="nucleotide sequence ID" value="NZ_LIGK01000017.1"/>
</dbReference>
<protein>
    <submittedName>
        <fullName evidence="1">Uncharacterized protein</fullName>
    </submittedName>
</protein>
<organism evidence="1 2">
    <name type="scientific">Salipiger aestuarii</name>
    <dbReference type="NCBI Taxonomy" id="568098"/>
    <lineage>
        <taxon>Bacteria</taxon>
        <taxon>Pseudomonadati</taxon>
        <taxon>Pseudomonadota</taxon>
        <taxon>Alphaproteobacteria</taxon>
        <taxon>Rhodobacterales</taxon>
        <taxon>Roseobacteraceae</taxon>
        <taxon>Salipiger</taxon>
    </lineage>
</organism>
<dbReference type="Proteomes" id="UP000249165">
    <property type="component" value="Unassembled WGS sequence"/>
</dbReference>
<comment type="caution">
    <text evidence="1">The sequence shown here is derived from an EMBL/GenBank/DDBJ whole genome shotgun (WGS) entry which is preliminary data.</text>
</comment>